<keyword evidence="1" id="KW-1133">Transmembrane helix</keyword>
<proteinExistence type="predicted"/>
<dbReference type="Proteomes" id="UP000008022">
    <property type="component" value="Unassembled WGS sequence"/>
</dbReference>
<organism evidence="2 3">
    <name type="scientific">Oryza rufipogon</name>
    <name type="common">Brownbeard rice</name>
    <name type="synonym">Asian wild rice</name>
    <dbReference type="NCBI Taxonomy" id="4529"/>
    <lineage>
        <taxon>Eukaryota</taxon>
        <taxon>Viridiplantae</taxon>
        <taxon>Streptophyta</taxon>
        <taxon>Embryophyta</taxon>
        <taxon>Tracheophyta</taxon>
        <taxon>Spermatophyta</taxon>
        <taxon>Magnoliopsida</taxon>
        <taxon>Liliopsida</taxon>
        <taxon>Poales</taxon>
        <taxon>Poaceae</taxon>
        <taxon>BOP clade</taxon>
        <taxon>Oryzoideae</taxon>
        <taxon>Oryzeae</taxon>
        <taxon>Oryzinae</taxon>
        <taxon>Oryza</taxon>
    </lineage>
</organism>
<name>A0A0E0QCR3_ORYRU</name>
<dbReference type="EnsemblPlants" id="ORUFI07G27250.1">
    <property type="protein sequence ID" value="ORUFI07G27250.1"/>
    <property type="gene ID" value="ORUFI07G27250"/>
</dbReference>
<evidence type="ECO:0000313" key="2">
    <source>
        <dbReference type="EnsemblPlants" id="ORUFI07G27250.1"/>
    </source>
</evidence>
<accession>A0A0E0QCR3</accession>
<reference evidence="2" key="2">
    <citation type="submission" date="2015-06" db="UniProtKB">
        <authorList>
            <consortium name="EnsemblPlants"/>
        </authorList>
    </citation>
    <scope>IDENTIFICATION</scope>
</reference>
<protein>
    <submittedName>
        <fullName evidence="2">Uncharacterized protein</fullName>
    </submittedName>
</protein>
<keyword evidence="1" id="KW-0812">Transmembrane</keyword>
<evidence type="ECO:0000313" key="3">
    <source>
        <dbReference type="Proteomes" id="UP000008022"/>
    </source>
</evidence>
<dbReference type="Gramene" id="ORUFI07G27250.1">
    <property type="protein sequence ID" value="ORUFI07G27250.1"/>
    <property type="gene ID" value="ORUFI07G27250"/>
</dbReference>
<dbReference type="OMA" id="CRWMCAV"/>
<dbReference type="HOGENOM" id="CLU_152200_0_0_1"/>
<feature type="transmembrane region" description="Helical" evidence="1">
    <location>
        <begin position="82"/>
        <end position="104"/>
    </location>
</feature>
<keyword evidence="1" id="KW-0472">Membrane</keyword>
<evidence type="ECO:0000256" key="1">
    <source>
        <dbReference type="SAM" id="Phobius"/>
    </source>
</evidence>
<reference evidence="3" key="1">
    <citation type="submission" date="2013-06" db="EMBL/GenBank/DDBJ databases">
        <authorList>
            <person name="Zhao Q."/>
        </authorList>
    </citation>
    <scope>NUCLEOTIDE SEQUENCE</scope>
    <source>
        <strain evidence="3">cv. W1943</strain>
    </source>
</reference>
<sequence>MGAEAGSAREARAAEMEAGVRRSCRWMWRVFCTRRLADGRRRFRGLTCRQSLCGGGVSGAISSVSLCWSSGGRSRLAAVDPVLDFSWVCVLAMSVCGWCFFFLFPGYDPPGYNLVIFVLLYQ</sequence>
<dbReference type="AlphaFoldDB" id="A0A0E0QCR3"/>
<keyword evidence="3" id="KW-1185">Reference proteome</keyword>